<dbReference type="InterPro" id="IPR013785">
    <property type="entry name" value="Aldolase_TIM"/>
</dbReference>
<evidence type="ECO:0000256" key="5">
    <source>
        <dbReference type="ARBA" id="ARBA00048754"/>
    </source>
</evidence>
<dbReference type="InterPro" id="IPR037396">
    <property type="entry name" value="FMN_HAD"/>
</dbReference>
<protein>
    <recommendedName>
        <fullName evidence="4">L-lactate oxidase</fullName>
    </recommendedName>
</protein>
<evidence type="ECO:0000313" key="7">
    <source>
        <dbReference type="EMBL" id="MFC0473360.1"/>
    </source>
</evidence>
<accession>A0ABV6KJY8</accession>
<dbReference type="SMART" id="SM01240">
    <property type="entry name" value="IMPDH"/>
    <property type="match status" value="1"/>
</dbReference>
<dbReference type="RefSeq" id="WP_335959823.1">
    <property type="nucleotide sequence ID" value="NZ_JAXBLX010000007.1"/>
</dbReference>
<comment type="similarity">
    <text evidence="3">Belongs to the FMN-dependent alpha-hydroxy acid dehydrogenase family.</text>
</comment>
<name>A0ABV6KJY8_9BACI</name>
<dbReference type="PIRSF" id="PIRSF000138">
    <property type="entry name" value="Al-hdrx_acd_dh"/>
    <property type="match status" value="1"/>
</dbReference>
<organism evidence="7 8">
    <name type="scientific">Halalkalibacter kiskunsagensis</name>
    <dbReference type="NCBI Taxonomy" id="1548599"/>
    <lineage>
        <taxon>Bacteria</taxon>
        <taxon>Bacillati</taxon>
        <taxon>Bacillota</taxon>
        <taxon>Bacilli</taxon>
        <taxon>Bacillales</taxon>
        <taxon>Bacillaceae</taxon>
        <taxon>Halalkalibacter</taxon>
    </lineage>
</organism>
<dbReference type="PANTHER" id="PTHR10578">
    <property type="entry name" value="S -2-HYDROXY-ACID OXIDASE-RELATED"/>
    <property type="match status" value="1"/>
</dbReference>
<dbReference type="PANTHER" id="PTHR10578:SF143">
    <property type="entry name" value="FMN-DEPENDENT ALPHA-HYDROXY ACID DEHYDROGENASE PB1A11.03"/>
    <property type="match status" value="1"/>
</dbReference>
<keyword evidence="2" id="KW-0560">Oxidoreductase</keyword>
<comment type="cofactor">
    <cofactor evidence="1">
        <name>FMN</name>
        <dbReference type="ChEBI" id="CHEBI:58210"/>
    </cofactor>
</comment>
<comment type="catalytic activity">
    <reaction evidence="5">
        <text>(S)-lactate + O2 = pyruvate + H2O2</text>
        <dbReference type="Rhea" id="RHEA:55868"/>
        <dbReference type="ChEBI" id="CHEBI:15361"/>
        <dbReference type="ChEBI" id="CHEBI:15379"/>
        <dbReference type="ChEBI" id="CHEBI:16240"/>
        <dbReference type="ChEBI" id="CHEBI:16651"/>
    </reaction>
    <physiologicalReaction direction="left-to-right" evidence="5">
        <dbReference type="Rhea" id="RHEA:55869"/>
    </physiologicalReaction>
</comment>
<feature type="domain" description="FMN hydroxy acid dehydrogenase" evidence="6">
    <location>
        <begin position="2"/>
        <end position="369"/>
    </location>
</feature>
<dbReference type="Gene3D" id="3.20.20.70">
    <property type="entry name" value="Aldolase class I"/>
    <property type="match status" value="1"/>
</dbReference>
<dbReference type="PROSITE" id="PS00557">
    <property type="entry name" value="FMN_HYDROXY_ACID_DH_1"/>
    <property type="match status" value="1"/>
</dbReference>
<gene>
    <name evidence="7" type="ORF">ACFFHM_23355</name>
</gene>
<evidence type="ECO:0000256" key="1">
    <source>
        <dbReference type="ARBA" id="ARBA00001917"/>
    </source>
</evidence>
<keyword evidence="8" id="KW-1185">Reference proteome</keyword>
<evidence type="ECO:0000256" key="3">
    <source>
        <dbReference type="ARBA" id="ARBA00024042"/>
    </source>
</evidence>
<sequence>MSLNIGFRSPEQWEQLAKAHLDKGAFDYIQTGAGAEETLQANIDGFKQWKIVPRVMRDVSSVDVSTSIFGERASMPVSLAPVGFQTIIHPDGELAAAKAAAAQQVPYTVSTVSTYSMEEIAEAMGNAPRFFQLYWPSDDDIALSFIRRAEQNGFSAIFVTVDTPMLGWREQDKQNQYFPLRKGEGLGNYLTDPIFTEKTLASREGTEQTIAEVASRLFNRSLTWEKINWLRKQTKLPIVAKGIVHPEDAKLAVEVGLDGLVVSNHGGRQLDGSISSIEALPAVKEAVGNDIQILFDGGIRRGADIVKALALGADSILIGRLYAYGLINGQAGVMHVIAQLKEELETSLVLTGESSLASLQQATLVRAQK</sequence>
<dbReference type="PROSITE" id="PS51349">
    <property type="entry name" value="FMN_HYDROXY_ACID_DH_2"/>
    <property type="match status" value="1"/>
</dbReference>
<dbReference type="InterPro" id="IPR008259">
    <property type="entry name" value="FMN_hydac_DH_AS"/>
</dbReference>
<dbReference type="EMBL" id="JBHLUX010000093">
    <property type="protein sequence ID" value="MFC0473360.1"/>
    <property type="molecule type" value="Genomic_DNA"/>
</dbReference>
<reference evidence="7 8" key="1">
    <citation type="submission" date="2024-09" db="EMBL/GenBank/DDBJ databases">
        <authorList>
            <person name="Sun Q."/>
            <person name="Mori K."/>
        </authorList>
    </citation>
    <scope>NUCLEOTIDE SEQUENCE [LARGE SCALE GENOMIC DNA]</scope>
    <source>
        <strain evidence="7 8">NCAIM B.02610</strain>
    </source>
</reference>
<dbReference type="SUPFAM" id="SSF51395">
    <property type="entry name" value="FMN-linked oxidoreductases"/>
    <property type="match status" value="1"/>
</dbReference>
<dbReference type="InterPro" id="IPR012133">
    <property type="entry name" value="Alpha-hydoxy_acid_DH_FMN"/>
</dbReference>
<dbReference type="Pfam" id="PF01070">
    <property type="entry name" value="FMN_dh"/>
    <property type="match status" value="1"/>
</dbReference>
<dbReference type="Proteomes" id="UP001589838">
    <property type="component" value="Unassembled WGS sequence"/>
</dbReference>
<dbReference type="InterPro" id="IPR000262">
    <property type="entry name" value="FMN-dep_DH"/>
</dbReference>
<evidence type="ECO:0000313" key="8">
    <source>
        <dbReference type="Proteomes" id="UP001589838"/>
    </source>
</evidence>
<evidence type="ECO:0000256" key="4">
    <source>
        <dbReference type="ARBA" id="ARBA00029513"/>
    </source>
</evidence>
<comment type="caution">
    <text evidence="7">The sequence shown here is derived from an EMBL/GenBank/DDBJ whole genome shotgun (WGS) entry which is preliminary data.</text>
</comment>
<proteinExistence type="inferred from homology"/>
<evidence type="ECO:0000259" key="6">
    <source>
        <dbReference type="PROSITE" id="PS51349"/>
    </source>
</evidence>
<evidence type="ECO:0000256" key="2">
    <source>
        <dbReference type="ARBA" id="ARBA00023002"/>
    </source>
</evidence>